<organism evidence="3 4">
    <name type="scientific">Sus scrofa</name>
    <name type="common">Pig</name>
    <dbReference type="NCBI Taxonomy" id="9823"/>
    <lineage>
        <taxon>Eukaryota</taxon>
        <taxon>Metazoa</taxon>
        <taxon>Chordata</taxon>
        <taxon>Craniata</taxon>
        <taxon>Vertebrata</taxon>
        <taxon>Euteleostomi</taxon>
        <taxon>Mammalia</taxon>
        <taxon>Eutheria</taxon>
        <taxon>Laurasiatheria</taxon>
        <taxon>Artiodactyla</taxon>
        <taxon>Suina</taxon>
        <taxon>Suidae</taxon>
        <taxon>Sus</taxon>
    </lineage>
</organism>
<feature type="signal peptide" evidence="2">
    <location>
        <begin position="1"/>
        <end position="19"/>
    </location>
</feature>
<feature type="chain" id="PRO_5034914879" evidence="2">
    <location>
        <begin position="20"/>
        <end position="144"/>
    </location>
</feature>
<evidence type="ECO:0000313" key="3">
    <source>
        <dbReference type="Ensembl" id="ENSSSCP00050005597.1"/>
    </source>
</evidence>
<dbReference type="AlphaFoldDB" id="A0A8D1JS95"/>
<reference evidence="3" key="1">
    <citation type="submission" date="2025-08" db="UniProtKB">
        <authorList>
            <consortium name="Ensembl"/>
        </authorList>
    </citation>
    <scope>IDENTIFICATION</scope>
</reference>
<evidence type="ECO:0000256" key="2">
    <source>
        <dbReference type="SAM" id="SignalP"/>
    </source>
</evidence>
<evidence type="ECO:0000256" key="1">
    <source>
        <dbReference type="SAM" id="MobiDB-lite"/>
    </source>
</evidence>
<sequence>MIRLVVIFLPLMISVEVDTDLKVPLPPPPPPQDMEKEERPPFPKEAKEVNPVSKEETPPLNAGNSLKVEKRGADPLFLLTRELLRPPIMFSRGSGKKSKENGSQPPKNSLKTSAGSRKLKTPSEGRSKGLPPPRPSTPAVPQRS</sequence>
<feature type="compositionally biased region" description="Basic and acidic residues" evidence="1">
    <location>
        <begin position="33"/>
        <end position="57"/>
    </location>
</feature>
<evidence type="ECO:0000313" key="4">
    <source>
        <dbReference type="Proteomes" id="UP000694571"/>
    </source>
</evidence>
<name>A0A8D1JS95_PIG</name>
<feature type="region of interest" description="Disordered" evidence="1">
    <location>
        <begin position="20"/>
        <end position="71"/>
    </location>
</feature>
<dbReference type="Proteomes" id="UP000694571">
    <property type="component" value="Unplaced"/>
</dbReference>
<feature type="compositionally biased region" description="Polar residues" evidence="1">
    <location>
        <begin position="101"/>
        <end position="115"/>
    </location>
</feature>
<accession>A0A8D1JS95</accession>
<feature type="region of interest" description="Disordered" evidence="1">
    <location>
        <begin position="87"/>
        <end position="144"/>
    </location>
</feature>
<keyword evidence="2" id="KW-0732">Signal</keyword>
<proteinExistence type="predicted"/>
<protein>
    <submittedName>
        <fullName evidence="3">Uncharacterized protein</fullName>
    </submittedName>
</protein>
<dbReference type="Ensembl" id="ENSSSCT00050013566.1">
    <property type="protein sequence ID" value="ENSSSCP00050005597.1"/>
    <property type="gene ID" value="ENSSSCG00050010082.1"/>
</dbReference>